<dbReference type="InterPro" id="IPR017932">
    <property type="entry name" value="GATase_2_dom"/>
</dbReference>
<dbReference type="GO" id="GO:0004044">
    <property type="term" value="F:amidophosphoribosyltransferase activity"/>
    <property type="evidence" value="ECO:0007669"/>
    <property type="project" value="UniProtKB-EC"/>
</dbReference>
<dbReference type="Gene3D" id="3.40.50.2020">
    <property type="match status" value="1"/>
</dbReference>
<accession>A0AAV0B160</accession>
<evidence type="ECO:0000256" key="2">
    <source>
        <dbReference type="ARBA" id="ARBA00010138"/>
    </source>
</evidence>
<dbReference type="CDD" id="cd00715">
    <property type="entry name" value="GPATase_N"/>
    <property type="match status" value="1"/>
</dbReference>
<dbReference type="InterPro" id="IPR029057">
    <property type="entry name" value="PRTase-like"/>
</dbReference>
<name>A0AAV0B160_PHAPC</name>
<keyword evidence="6" id="KW-0658">Purine biosynthesis</keyword>
<evidence type="ECO:0000256" key="4">
    <source>
        <dbReference type="ARBA" id="ARBA00022676"/>
    </source>
</evidence>
<evidence type="ECO:0000256" key="5">
    <source>
        <dbReference type="ARBA" id="ARBA00022679"/>
    </source>
</evidence>
<dbReference type="SUPFAM" id="SSF53271">
    <property type="entry name" value="PRTase-like"/>
    <property type="match status" value="1"/>
</dbReference>
<keyword evidence="5" id="KW-0808">Transferase</keyword>
<dbReference type="InterPro" id="IPR029055">
    <property type="entry name" value="Ntn_hydrolases_N"/>
</dbReference>
<dbReference type="InterPro" id="IPR005854">
    <property type="entry name" value="PurF"/>
</dbReference>
<comment type="similarity">
    <text evidence="2">In the C-terminal section; belongs to the purine/pyrimidine phosphoribosyltransferase family.</text>
</comment>
<gene>
    <name evidence="10" type="ORF">PPACK8108_LOCUS11991</name>
</gene>
<dbReference type="GO" id="GO:0006164">
    <property type="term" value="P:purine nucleotide biosynthetic process"/>
    <property type="evidence" value="ECO:0007669"/>
    <property type="project" value="UniProtKB-KW"/>
</dbReference>
<evidence type="ECO:0000256" key="6">
    <source>
        <dbReference type="ARBA" id="ARBA00022755"/>
    </source>
</evidence>
<dbReference type="Proteomes" id="UP001153365">
    <property type="component" value="Unassembled WGS sequence"/>
</dbReference>
<dbReference type="EMBL" id="CALTRL010002836">
    <property type="protein sequence ID" value="CAH7676886.1"/>
    <property type="molecule type" value="Genomic_DNA"/>
</dbReference>
<evidence type="ECO:0000313" key="11">
    <source>
        <dbReference type="Proteomes" id="UP001153365"/>
    </source>
</evidence>
<dbReference type="AlphaFoldDB" id="A0AAV0B160"/>
<dbReference type="CDD" id="cd06223">
    <property type="entry name" value="PRTases_typeI"/>
    <property type="match status" value="1"/>
</dbReference>
<reference evidence="10" key="1">
    <citation type="submission" date="2022-06" db="EMBL/GenBank/DDBJ databases">
        <authorList>
            <consortium name="SYNGENTA / RWTH Aachen University"/>
        </authorList>
    </citation>
    <scope>NUCLEOTIDE SEQUENCE</scope>
</reference>
<organism evidence="10 11">
    <name type="scientific">Phakopsora pachyrhizi</name>
    <name type="common">Asian soybean rust disease fungus</name>
    <dbReference type="NCBI Taxonomy" id="170000"/>
    <lineage>
        <taxon>Eukaryota</taxon>
        <taxon>Fungi</taxon>
        <taxon>Dikarya</taxon>
        <taxon>Basidiomycota</taxon>
        <taxon>Pucciniomycotina</taxon>
        <taxon>Pucciniomycetes</taxon>
        <taxon>Pucciniales</taxon>
        <taxon>Phakopsoraceae</taxon>
        <taxon>Phakopsora</taxon>
    </lineage>
</organism>
<dbReference type="Gene3D" id="3.60.20.10">
    <property type="entry name" value="Glutamine Phosphoribosylpyrophosphate, subunit 1, domain 1"/>
    <property type="match status" value="1"/>
</dbReference>
<keyword evidence="7" id="KW-0315">Glutamine amidotransferase</keyword>
<evidence type="ECO:0000313" key="10">
    <source>
        <dbReference type="EMBL" id="CAH7676886.1"/>
    </source>
</evidence>
<dbReference type="PROSITE" id="PS51278">
    <property type="entry name" value="GATASE_TYPE_2"/>
    <property type="match status" value="1"/>
</dbReference>
<dbReference type="SUPFAM" id="SSF56235">
    <property type="entry name" value="N-terminal nucleophile aminohydrolases (Ntn hydrolases)"/>
    <property type="match status" value="1"/>
</dbReference>
<dbReference type="Pfam" id="PF13522">
    <property type="entry name" value="GATase_6"/>
    <property type="match status" value="1"/>
</dbReference>
<dbReference type="Pfam" id="PF00156">
    <property type="entry name" value="Pribosyltran"/>
    <property type="match status" value="1"/>
</dbReference>
<dbReference type="EC" id="2.4.2.14" evidence="3"/>
<comment type="caution">
    <text evidence="10">The sequence shown here is derived from an EMBL/GenBank/DDBJ whole genome shotgun (WGS) entry which is preliminary data.</text>
</comment>
<evidence type="ECO:0000256" key="7">
    <source>
        <dbReference type="ARBA" id="ARBA00022962"/>
    </source>
</evidence>
<evidence type="ECO:0000259" key="9">
    <source>
        <dbReference type="PROSITE" id="PS51278"/>
    </source>
</evidence>
<evidence type="ECO:0000256" key="1">
    <source>
        <dbReference type="ARBA" id="ARBA00005209"/>
    </source>
</evidence>
<dbReference type="GO" id="GO:0009113">
    <property type="term" value="P:purine nucleobase biosynthetic process"/>
    <property type="evidence" value="ECO:0007669"/>
    <property type="project" value="InterPro"/>
</dbReference>
<sequence>MNNNPSVSHRLYAEHCPRVHSQSARGVIALLLATAEANAAPDICEGLNLLQHRGQDACGVVTCGPKGRFYQCKSNGMVRDVLDAESVASLIGSMGVGHVRYPTAGSSAHAEAQPFYVNSPYGIVMAHNGNLINTSHLRYYLDHYAHRHINTDSDSELLLNILADDLQKTGKFRIDEDDIFRSIAGLMKVCHGAYACVAMLAGFGIIAFRDPNGIRPLGYGRRMSEFCEGVESERWDYMISSESVACDPNGFADWIDVKPGEAIIITRRGVATRQVIQERSFAPDIFEYVYFARPDSVIDGISVYRSRMAMGDALALEAKRIFEQSKIIVDVIIPVPDTSRVAALQCAQALNIPYREGFVKNRYVGRTFIMPGQQTRRKNVRRKLNAMAMEFEGKTVMLVDDSIVRGTTSKEIIQMARDAGAKSVIMASCAPPIRYPNVFGIDMPSRKELVAHNRTEDEIAAEIGADKVVFQTLDQLIKSCASLNPEITQFDCSVFNGIYVTGGVDEEYLNNLEVKRGDVSLKKGDLIPFSAASSIASYPNGDIKMNSHKGLSNVCASTPINSAEVIPSADAMGLSNETHSTPNSSDKTVGLPNTFVGEKKFLHSRES</sequence>
<comment type="pathway">
    <text evidence="1">Purine metabolism; IMP biosynthesis via de novo pathway; N(1)-(5-phospho-D-ribosyl)glycinamide from 5-phospho-alpha-D-ribose 1-diphosphate: step 1/2.</text>
</comment>
<dbReference type="InterPro" id="IPR035584">
    <property type="entry name" value="PurF_N"/>
</dbReference>
<dbReference type="InterPro" id="IPR000836">
    <property type="entry name" value="PRTase_dom"/>
</dbReference>
<protein>
    <recommendedName>
        <fullName evidence="3">amidophosphoribosyltransferase</fullName>
        <ecNumber evidence="3">2.4.2.14</ecNumber>
    </recommendedName>
</protein>
<dbReference type="NCBIfam" id="TIGR01134">
    <property type="entry name" value="purF"/>
    <property type="match status" value="1"/>
</dbReference>
<keyword evidence="4" id="KW-0328">Glycosyltransferase</keyword>
<keyword evidence="11" id="KW-1185">Reference proteome</keyword>
<dbReference type="HAMAP" id="MF_01931">
    <property type="entry name" value="PurF"/>
    <property type="match status" value="1"/>
</dbReference>
<feature type="region of interest" description="Disordered" evidence="8">
    <location>
        <begin position="573"/>
        <end position="592"/>
    </location>
</feature>
<feature type="domain" description="Glutamine amidotransferase type-2" evidence="9">
    <location>
        <begin position="25"/>
        <end position="268"/>
    </location>
</feature>
<dbReference type="PANTHER" id="PTHR11907">
    <property type="entry name" value="AMIDOPHOSPHORIBOSYLTRANSFERASE"/>
    <property type="match status" value="1"/>
</dbReference>
<evidence type="ECO:0000256" key="3">
    <source>
        <dbReference type="ARBA" id="ARBA00011941"/>
    </source>
</evidence>
<feature type="compositionally biased region" description="Polar residues" evidence="8">
    <location>
        <begin position="575"/>
        <end position="587"/>
    </location>
</feature>
<evidence type="ECO:0000256" key="8">
    <source>
        <dbReference type="SAM" id="MobiDB-lite"/>
    </source>
</evidence>
<proteinExistence type="inferred from homology"/>